<gene>
    <name evidence="7" type="ORF">DHEL01_v205944</name>
</gene>
<dbReference type="SUPFAM" id="SSF53649">
    <property type="entry name" value="Alkaline phosphatase-like"/>
    <property type="match status" value="1"/>
</dbReference>
<feature type="domain" description="Sulfatase N-terminal" evidence="6">
    <location>
        <begin position="26"/>
        <end position="329"/>
    </location>
</feature>
<evidence type="ECO:0000313" key="8">
    <source>
        <dbReference type="Proteomes" id="UP000094444"/>
    </source>
</evidence>
<dbReference type="AlphaFoldDB" id="A0A2P5HZH9"/>
<dbReference type="EMBL" id="MAVT02000459">
    <property type="protein sequence ID" value="POS75657.1"/>
    <property type="molecule type" value="Genomic_DNA"/>
</dbReference>
<dbReference type="InterPro" id="IPR017850">
    <property type="entry name" value="Alkaline_phosphatase_core_sf"/>
</dbReference>
<evidence type="ECO:0000256" key="4">
    <source>
        <dbReference type="ARBA" id="ARBA00023180"/>
    </source>
</evidence>
<dbReference type="Gene3D" id="3.40.720.10">
    <property type="entry name" value="Alkaline Phosphatase, subunit A"/>
    <property type="match status" value="1"/>
</dbReference>
<dbReference type="InParanoid" id="A0A2P5HZH9"/>
<evidence type="ECO:0000259" key="6">
    <source>
        <dbReference type="Pfam" id="PF00884"/>
    </source>
</evidence>
<dbReference type="PANTHER" id="PTHR43108">
    <property type="entry name" value="N-ACETYLGLUCOSAMINE-6-SULFATASE FAMILY MEMBER"/>
    <property type="match status" value="1"/>
</dbReference>
<comment type="caution">
    <text evidence="7">The sequence shown here is derived from an EMBL/GenBank/DDBJ whole genome shotgun (WGS) entry which is preliminary data.</text>
</comment>
<keyword evidence="2 5" id="KW-0732">Signal</keyword>
<dbReference type="InterPro" id="IPR000917">
    <property type="entry name" value="Sulfatase_N"/>
</dbReference>
<dbReference type="CDD" id="cd16147">
    <property type="entry name" value="G6S"/>
    <property type="match status" value="1"/>
</dbReference>
<dbReference type="Proteomes" id="UP000094444">
    <property type="component" value="Unassembled WGS sequence"/>
</dbReference>
<evidence type="ECO:0000256" key="1">
    <source>
        <dbReference type="ARBA" id="ARBA00008779"/>
    </source>
</evidence>
<dbReference type="Pfam" id="PF00884">
    <property type="entry name" value="Sulfatase"/>
    <property type="match status" value="1"/>
</dbReference>
<evidence type="ECO:0000256" key="2">
    <source>
        <dbReference type="ARBA" id="ARBA00022729"/>
    </source>
</evidence>
<keyword evidence="3" id="KW-0378">Hydrolase</keyword>
<feature type="chain" id="PRO_5015174829" evidence="5">
    <location>
        <begin position="24"/>
        <end position="603"/>
    </location>
</feature>
<evidence type="ECO:0000256" key="3">
    <source>
        <dbReference type="ARBA" id="ARBA00022801"/>
    </source>
</evidence>
<dbReference type="STRING" id="158607.A0A2P5HZH9"/>
<reference evidence="7" key="1">
    <citation type="submission" date="2017-09" db="EMBL/GenBank/DDBJ databases">
        <title>Polyketide synthases of a Diaporthe helianthi virulent isolate.</title>
        <authorList>
            <person name="Baroncelli R."/>
        </authorList>
    </citation>
    <scope>NUCLEOTIDE SEQUENCE [LARGE SCALE GENOMIC DNA]</scope>
    <source>
        <strain evidence="7">7/96</strain>
    </source>
</reference>
<dbReference type="GO" id="GO:0008449">
    <property type="term" value="F:N-acetylglucosamine-6-sulfatase activity"/>
    <property type="evidence" value="ECO:0007669"/>
    <property type="project" value="TreeGrafter"/>
</dbReference>
<proteinExistence type="inferred from homology"/>
<feature type="signal peptide" evidence="5">
    <location>
        <begin position="1"/>
        <end position="23"/>
    </location>
</feature>
<evidence type="ECO:0000256" key="5">
    <source>
        <dbReference type="SAM" id="SignalP"/>
    </source>
</evidence>
<dbReference type="InterPro" id="IPR024607">
    <property type="entry name" value="Sulfatase_CS"/>
</dbReference>
<dbReference type="PROSITE" id="PS00523">
    <property type="entry name" value="SULFATASE_1"/>
    <property type="match status" value="1"/>
</dbReference>
<dbReference type="GO" id="GO:0005539">
    <property type="term" value="F:glycosaminoglycan binding"/>
    <property type="evidence" value="ECO:0007669"/>
    <property type="project" value="TreeGrafter"/>
</dbReference>
<evidence type="ECO:0000313" key="7">
    <source>
        <dbReference type="EMBL" id="POS75657.1"/>
    </source>
</evidence>
<name>A0A2P5HZH9_DIAHE</name>
<protein>
    <submittedName>
        <fullName evidence="7">Arylsulfatase</fullName>
    </submittedName>
</protein>
<comment type="similarity">
    <text evidence="1">Belongs to the sulfatase family.</text>
</comment>
<keyword evidence="4" id="KW-0325">Glycoprotein</keyword>
<dbReference type="PANTHER" id="PTHR43108:SF8">
    <property type="entry name" value="SD21168P"/>
    <property type="match status" value="1"/>
</dbReference>
<accession>A0A2P5HZH9</accession>
<organism evidence="7 8">
    <name type="scientific">Diaporthe helianthi</name>
    <dbReference type="NCBI Taxonomy" id="158607"/>
    <lineage>
        <taxon>Eukaryota</taxon>
        <taxon>Fungi</taxon>
        <taxon>Dikarya</taxon>
        <taxon>Ascomycota</taxon>
        <taxon>Pezizomycotina</taxon>
        <taxon>Sordariomycetes</taxon>
        <taxon>Sordariomycetidae</taxon>
        <taxon>Diaporthales</taxon>
        <taxon>Diaporthaceae</taxon>
        <taxon>Diaporthe</taxon>
    </lineage>
</organism>
<sequence length="603" mass="67560">MRLPRALVGGILLASVSFTGVVARKPNIVFVFTDDQDYHHNSLDYMPALQTHLVAEGTSFTNHYATIAICCPSRVSLMRGQAAHNTNNTAVNGPGGGYGKFTAAGEDDDYLPHWLLDPYINVHNSVVMSQNGEKPVYYQGWQQSDVVRVKALARLEHLVEQEDPFFLMIAPTAPHVENATDPPTPPSRYKSKFANLTIPQRPNFNPPDELHKNRPSWWAGLPRLNETQLNETQRLYQRRIEALQGVDDIIEDVINLLRSRSELDNTYVIFSTDQGYHLGTHRDVGKCSPYIEDANIPLVVRGPGVKAGQVSRIPSTVTDFAPTFLDITGLGDEDRPPFLDGTSMLQAWENPDDLSIGIEKEAINVEFWGRAFTEIPTWTGGDGITGLYRNNTYKTMRIVNEDYAWVYSRWCTGDTELYDSLNDPYEMTNLAGSTDPEVLRVMSRLNALLMVMKSCETDACRHPWGVIQPPRLTGINITVSTLAQALDPAYDEFFASIPAVTIAECMQYQFAANEIPYYPPEAQYGLGLEHRNEPKYYEYPDVRPIKRVPYIPGGGWEQRHAPIGELLSSSRTLTAEELQQAWNRTTCNEGSTCTSEGLGIIPH</sequence>
<dbReference type="OrthoDB" id="96314at2759"/>
<keyword evidence="8" id="KW-1185">Reference proteome</keyword>